<dbReference type="AlphaFoldDB" id="A0A9D4KES3"/>
<evidence type="ECO:0000256" key="1">
    <source>
        <dbReference type="SAM" id="MobiDB-lite"/>
    </source>
</evidence>
<comment type="caution">
    <text evidence="4">The sequence shown here is derived from an EMBL/GenBank/DDBJ whole genome shotgun (WGS) entry which is preliminary data.</text>
</comment>
<feature type="transmembrane region" description="Helical" evidence="2">
    <location>
        <begin position="133"/>
        <end position="152"/>
    </location>
</feature>
<name>A0A9D4KES3_DREPO</name>
<keyword evidence="5" id="KW-1185">Reference proteome</keyword>
<evidence type="ECO:0000256" key="2">
    <source>
        <dbReference type="SAM" id="Phobius"/>
    </source>
</evidence>
<sequence>MTYGFTDGKIQLMWADDRPFKVSVLNTDMPHFLLDQDFECTRNTTHEHGDETESYDTLTMYFTIERKIGFYIVQVFLPDILFVLTSYVSFYVDPNAVPARVTLGVTCVLAMTTQTSSVRQFLPQVSYVKAMDIWDTVCLVFVFSALLEFGYVNNLLRHQDEDEKRTNNETFTEPSGDDDHADRRSNTPLVPDNIDSGNGANDDVARQQTRIHRDVACDRHLIDGCLKTAHICSNKKHKAHLVDVACRFAFPLLFLVFVFVFVPVCIRSRASRDSLTI</sequence>
<dbReference type="PRINTS" id="PR00253">
    <property type="entry name" value="GABAARECEPTR"/>
</dbReference>
<dbReference type="InterPro" id="IPR006028">
    <property type="entry name" value="GABAA/Glycine_rcpt"/>
</dbReference>
<dbReference type="InterPro" id="IPR006029">
    <property type="entry name" value="Neurotrans-gated_channel_TM"/>
</dbReference>
<feature type="transmembrane region" description="Helical" evidence="2">
    <location>
        <begin position="248"/>
        <end position="266"/>
    </location>
</feature>
<dbReference type="EMBL" id="JAIWYP010000004">
    <property type="protein sequence ID" value="KAH3838550.1"/>
    <property type="molecule type" value="Genomic_DNA"/>
</dbReference>
<dbReference type="Proteomes" id="UP000828390">
    <property type="component" value="Unassembled WGS sequence"/>
</dbReference>
<evidence type="ECO:0000313" key="5">
    <source>
        <dbReference type="Proteomes" id="UP000828390"/>
    </source>
</evidence>
<dbReference type="Gene3D" id="1.20.58.390">
    <property type="entry name" value="Neurotransmitter-gated ion-channel transmembrane domain"/>
    <property type="match status" value="1"/>
</dbReference>
<reference evidence="4" key="2">
    <citation type="submission" date="2020-11" db="EMBL/GenBank/DDBJ databases">
        <authorList>
            <person name="McCartney M.A."/>
            <person name="Auch B."/>
            <person name="Kono T."/>
            <person name="Mallez S."/>
            <person name="Becker A."/>
            <person name="Gohl D.M."/>
            <person name="Silverstein K.A.T."/>
            <person name="Koren S."/>
            <person name="Bechman K.B."/>
            <person name="Herman A."/>
            <person name="Abrahante J.E."/>
            <person name="Garbe J."/>
        </authorList>
    </citation>
    <scope>NUCLEOTIDE SEQUENCE</scope>
    <source>
        <strain evidence="4">Duluth1</strain>
        <tissue evidence="4">Whole animal</tissue>
    </source>
</reference>
<keyword evidence="2" id="KW-0472">Membrane</keyword>
<gene>
    <name evidence="4" type="ORF">DPMN_111958</name>
</gene>
<feature type="region of interest" description="Disordered" evidence="1">
    <location>
        <begin position="162"/>
        <end position="202"/>
    </location>
</feature>
<feature type="transmembrane region" description="Helical" evidence="2">
    <location>
        <begin position="68"/>
        <end position="90"/>
    </location>
</feature>
<keyword evidence="2" id="KW-0812">Transmembrane</keyword>
<dbReference type="SUPFAM" id="SSF90112">
    <property type="entry name" value="Neurotransmitter-gated ion-channel transmembrane pore"/>
    <property type="match status" value="1"/>
</dbReference>
<dbReference type="InterPro" id="IPR006201">
    <property type="entry name" value="Neur_channel"/>
</dbReference>
<dbReference type="GO" id="GO:0005216">
    <property type="term" value="F:monoatomic ion channel activity"/>
    <property type="evidence" value="ECO:0007669"/>
    <property type="project" value="InterPro"/>
</dbReference>
<dbReference type="InterPro" id="IPR038050">
    <property type="entry name" value="Neuro_actylchol_rec"/>
</dbReference>
<feature type="domain" description="Neurotransmitter-gated ion-channel transmembrane" evidence="3">
    <location>
        <begin position="77"/>
        <end position="165"/>
    </location>
</feature>
<proteinExistence type="predicted"/>
<keyword evidence="2" id="KW-1133">Transmembrane helix</keyword>
<organism evidence="4 5">
    <name type="scientific">Dreissena polymorpha</name>
    <name type="common">Zebra mussel</name>
    <name type="synonym">Mytilus polymorpha</name>
    <dbReference type="NCBI Taxonomy" id="45954"/>
    <lineage>
        <taxon>Eukaryota</taxon>
        <taxon>Metazoa</taxon>
        <taxon>Spiralia</taxon>
        <taxon>Lophotrochozoa</taxon>
        <taxon>Mollusca</taxon>
        <taxon>Bivalvia</taxon>
        <taxon>Autobranchia</taxon>
        <taxon>Heteroconchia</taxon>
        <taxon>Euheterodonta</taxon>
        <taxon>Imparidentia</taxon>
        <taxon>Neoheterodontei</taxon>
        <taxon>Myida</taxon>
        <taxon>Dreissenoidea</taxon>
        <taxon>Dreissenidae</taxon>
        <taxon>Dreissena</taxon>
    </lineage>
</organism>
<evidence type="ECO:0000313" key="4">
    <source>
        <dbReference type="EMBL" id="KAH3838550.1"/>
    </source>
</evidence>
<dbReference type="PANTHER" id="PTHR18945">
    <property type="entry name" value="NEUROTRANSMITTER GATED ION CHANNEL"/>
    <property type="match status" value="1"/>
</dbReference>
<accession>A0A9D4KES3</accession>
<reference evidence="4" key="1">
    <citation type="journal article" date="2019" name="bioRxiv">
        <title>The Genome of the Zebra Mussel, Dreissena polymorpha: A Resource for Invasive Species Research.</title>
        <authorList>
            <person name="McCartney M.A."/>
            <person name="Auch B."/>
            <person name="Kono T."/>
            <person name="Mallez S."/>
            <person name="Zhang Y."/>
            <person name="Obille A."/>
            <person name="Becker A."/>
            <person name="Abrahante J.E."/>
            <person name="Garbe J."/>
            <person name="Badalamenti J.P."/>
            <person name="Herman A."/>
            <person name="Mangelson H."/>
            <person name="Liachko I."/>
            <person name="Sullivan S."/>
            <person name="Sone E.D."/>
            <person name="Koren S."/>
            <person name="Silverstein K.A.T."/>
            <person name="Beckman K.B."/>
            <person name="Gohl D.M."/>
        </authorList>
    </citation>
    <scope>NUCLEOTIDE SEQUENCE</scope>
    <source>
        <strain evidence="4">Duluth1</strain>
        <tissue evidence="4">Whole animal</tissue>
    </source>
</reference>
<dbReference type="InterPro" id="IPR036719">
    <property type="entry name" value="Neuro-gated_channel_TM_sf"/>
</dbReference>
<dbReference type="GO" id="GO:0004888">
    <property type="term" value="F:transmembrane signaling receptor activity"/>
    <property type="evidence" value="ECO:0007669"/>
    <property type="project" value="InterPro"/>
</dbReference>
<protein>
    <recommendedName>
        <fullName evidence="3">Neurotransmitter-gated ion-channel transmembrane domain-containing protein</fullName>
    </recommendedName>
</protein>
<dbReference type="CDD" id="cd19049">
    <property type="entry name" value="LGIC_TM_anion"/>
    <property type="match status" value="1"/>
</dbReference>
<dbReference type="GO" id="GO:0016020">
    <property type="term" value="C:membrane"/>
    <property type="evidence" value="ECO:0007669"/>
    <property type="project" value="InterPro"/>
</dbReference>
<dbReference type="Pfam" id="PF02932">
    <property type="entry name" value="Neur_chan_memb"/>
    <property type="match status" value="1"/>
</dbReference>
<evidence type="ECO:0000259" key="3">
    <source>
        <dbReference type="Pfam" id="PF02932"/>
    </source>
</evidence>